<protein>
    <submittedName>
        <fullName evidence="1">Uncharacterized protein</fullName>
    </submittedName>
</protein>
<reference evidence="1" key="1">
    <citation type="submission" date="2014-11" db="EMBL/GenBank/DDBJ databases">
        <authorList>
            <person name="Amaro Gonzalez C."/>
        </authorList>
    </citation>
    <scope>NUCLEOTIDE SEQUENCE</scope>
</reference>
<proteinExistence type="predicted"/>
<dbReference type="EMBL" id="GBXM01061607">
    <property type="protein sequence ID" value="JAH46970.1"/>
    <property type="molecule type" value="Transcribed_RNA"/>
</dbReference>
<reference evidence="1" key="2">
    <citation type="journal article" date="2015" name="Fish Shellfish Immunol.">
        <title>Early steps in the European eel (Anguilla anguilla)-Vibrio vulnificus interaction in the gills: Role of the RtxA13 toxin.</title>
        <authorList>
            <person name="Callol A."/>
            <person name="Pajuelo D."/>
            <person name="Ebbesson L."/>
            <person name="Teles M."/>
            <person name="MacKenzie S."/>
            <person name="Amaro C."/>
        </authorList>
    </citation>
    <scope>NUCLEOTIDE SEQUENCE</scope>
</reference>
<evidence type="ECO:0000313" key="1">
    <source>
        <dbReference type="EMBL" id="JAH46970.1"/>
    </source>
</evidence>
<organism evidence="1">
    <name type="scientific">Anguilla anguilla</name>
    <name type="common">European freshwater eel</name>
    <name type="synonym">Muraena anguilla</name>
    <dbReference type="NCBI Taxonomy" id="7936"/>
    <lineage>
        <taxon>Eukaryota</taxon>
        <taxon>Metazoa</taxon>
        <taxon>Chordata</taxon>
        <taxon>Craniata</taxon>
        <taxon>Vertebrata</taxon>
        <taxon>Euteleostomi</taxon>
        <taxon>Actinopterygii</taxon>
        <taxon>Neopterygii</taxon>
        <taxon>Teleostei</taxon>
        <taxon>Anguilliformes</taxon>
        <taxon>Anguillidae</taxon>
        <taxon>Anguilla</taxon>
    </lineage>
</organism>
<dbReference type="AlphaFoldDB" id="A0A0E9T1Y3"/>
<name>A0A0E9T1Y3_ANGAN</name>
<accession>A0A0E9T1Y3</accession>
<sequence length="41" mass="4528">MRTVICSGRFRQLPRLKQKTMSLVNNELSGLGCSCLLASES</sequence>